<evidence type="ECO:0000313" key="3">
    <source>
        <dbReference type="Proteomes" id="UP001157974"/>
    </source>
</evidence>
<name>A0AAV8UQM5_9RHOD</name>
<evidence type="ECO:0008006" key="4">
    <source>
        <dbReference type="Google" id="ProtNLM"/>
    </source>
</evidence>
<dbReference type="SUPFAM" id="SSF51197">
    <property type="entry name" value="Clavaminate synthase-like"/>
    <property type="match status" value="1"/>
</dbReference>
<accession>A0AAV8UQM5</accession>
<comment type="caution">
    <text evidence="2">The sequence shown here is derived from an EMBL/GenBank/DDBJ whole genome shotgun (WGS) entry which is preliminary data.</text>
</comment>
<protein>
    <recommendedName>
        <fullName evidence="4">Phytanoyl-CoA dioxygenase</fullName>
    </recommendedName>
</protein>
<reference evidence="2 3" key="1">
    <citation type="journal article" date="2023" name="Nat. Commun.">
        <title>Origin of minicircular mitochondrial genomes in red algae.</title>
        <authorList>
            <person name="Lee Y."/>
            <person name="Cho C.H."/>
            <person name="Lee Y.M."/>
            <person name="Park S.I."/>
            <person name="Yang J.H."/>
            <person name="West J.A."/>
            <person name="Bhattacharya D."/>
            <person name="Yoon H.S."/>
        </authorList>
    </citation>
    <scope>NUCLEOTIDE SEQUENCE [LARGE SCALE GENOMIC DNA]</scope>
    <source>
        <strain evidence="2 3">CCMP1338</strain>
        <tissue evidence="2">Whole cell</tissue>
    </source>
</reference>
<evidence type="ECO:0000256" key="1">
    <source>
        <dbReference type="SAM" id="MobiDB-lite"/>
    </source>
</evidence>
<proteinExistence type="predicted"/>
<dbReference type="InterPro" id="IPR008775">
    <property type="entry name" value="Phytyl_CoA_dOase-like"/>
</dbReference>
<dbReference type="Proteomes" id="UP001157974">
    <property type="component" value="Unassembled WGS sequence"/>
</dbReference>
<dbReference type="AlphaFoldDB" id="A0AAV8UQM5"/>
<dbReference type="EMBL" id="JAMWBK010000007">
    <property type="protein sequence ID" value="KAJ8903412.1"/>
    <property type="molecule type" value="Genomic_DNA"/>
</dbReference>
<keyword evidence="3" id="KW-1185">Reference proteome</keyword>
<organism evidence="2 3">
    <name type="scientific">Rhodosorus marinus</name>
    <dbReference type="NCBI Taxonomy" id="101924"/>
    <lineage>
        <taxon>Eukaryota</taxon>
        <taxon>Rhodophyta</taxon>
        <taxon>Stylonematophyceae</taxon>
        <taxon>Stylonematales</taxon>
        <taxon>Stylonemataceae</taxon>
        <taxon>Rhodosorus</taxon>
    </lineage>
</organism>
<dbReference type="Gene3D" id="2.60.120.620">
    <property type="entry name" value="q2cbj1_9rhob like domain"/>
    <property type="match status" value="1"/>
</dbReference>
<dbReference type="Pfam" id="PF05721">
    <property type="entry name" value="PhyH"/>
    <property type="match status" value="1"/>
</dbReference>
<sequence length="440" mass="50486">MKEKNRDDDEEREKMVAYVEGKIKWFKEKNPDLHIGDKQYSERTLEVVPGAEPSQDYVSRLEEEGFFSVDRVLEDNELINRLARGAQRLAEYNMPPTFLILYDEVWMLVKALTKLVQSSAAPENEFNGDVLVWVIDPNKDDAGFTPHRDRQPEDVELSFAYGKGFNFARVSPQYHTCWVALTDATPDNSCLYVIPKHADPGYMTGDLDTEDPLQRALKKKDDYQSIRAVPLQAGGAAIFSHRIIHWGSRGRKGPDVRPRISISFAYSKPSFEPNYLLRLQSPSKTFPEVLDRLHLASAQVIAYHDRFQPTIPALRDSYKIFKYFKTRYRHQYRKRLPPEDATEAEGNARDGSSGEDLIEAMVEEMLESEYLIQDDFDKMAAEEAGGDPPDEGDASDRLEATLEDLHDAIEKSTYEEDQEVQSSLISLRDAIRRSKHRRNN</sequence>
<feature type="region of interest" description="Disordered" evidence="1">
    <location>
        <begin position="334"/>
        <end position="354"/>
    </location>
</feature>
<evidence type="ECO:0000313" key="2">
    <source>
        <dbReference type="EMBL" id="KAJ8903412.1"/>
    </source>
</evidence>
<gene>
    <name evidence="2" type="ORF">NDN08_004520</name>
</gene>